<keyword evidence="2" id="KW-1185">Reference proteome</keyword>
<dbReference type="WBParaSite" id="L893_g19428.t1">
    <property type="protein sequence ID" value="L893_g19428.t1"/>
    <property type="gene ID" value="L893_g19428"/>
</dbReference>
<reference evidence="3" key="1">
    <citation type="submission" date="2016-11" db="UniProtKB">
        <authorList>
            <consortium name="WormBaseParasite"/>
        </authorList>
    </citation>
    <scope>IDENTIFICATION</scope>
</reference>
<dbReference type="Proteomes" id="UP000095287">
    <property type="component" value="Unplaced"/>
</dbReference>
<feature type="chain" id="PRO_5009312536" evidence="1">
    <location>
        <begin position="23"/>
        <end position="77"/>
    </location>
</feature>
<sequence length="77" mass="8148">MTCFSSWVPLLVLLIMCSLAAAKPSLTNSDAPLDDVFVRSFLNSLEVVKRSGDSCGCNMGCFYRSAGLCASCCSLGL</sequence>
<accession>A0A1I7YT19</accession>
<keyword evidence="1" id="KW-0732">Signal</keyword>
<evidence type="ECO:0000313" key="2">
    <source>
        <dbReference type="Proteomes" id="UP000095287"/>
    </source>
</evidence>
<dbReference type="AlphaFoldDB" id="A0A1I7YT19"/>
<proteinExistence type="predicted"/>
<name>A0A1I7YT19_9BILA</name>
<protein>
    <submittedName>
        <fullName evidence="3">Conotoxin</fullName>
    </submittedName>
</protein>
<evidence type="ECO:0000256" key="1">
    <source>
        <dbReference type="SAM" id="SignalP"/>
    </source>
</evidence>
<evidence type="ECO:0000313" key="3">
    <source>
        <dbReference type="WBParaSite" id="L893_g19428.t1"/>
    </source>
</evidence>
<organism evidence="2 3">
    <name type="scientific">Steinernema glaseri</name>
    <dbReference type="NCBI Taxonomy" id="37863"/>
    <lineage>
        <taxon>Eukaryota</taxon>
        <taxon>Metazoa</taxon>
        <taxon>Ecdysozoa</taxon>
        <taxon>Nematoda</taxon>
        <taxon>Chromadorea</taxon>
        <taxon>Rhabditida</taxon>
        <taxon>Tylenchina</taxon>
        <taxon>Panagrolaimomorpha</taxon>
        <taxon>Strongyloidoidea</taxon>
        <taxon>Steinernematidae</taxon>
        <taxon>Steinernema</taxon>
    </lineage>
</organism>
<feature type="signal peptide" evidence="1">
    <location>
        <begin position="1"/>
        <end position="22"/>
    </location>
</feature>